<dbReference type="PROSITE" id="PS50106">
    <property type="entry name" value="PDZ"/>
    <property type="match status" value="1"/>
</dbReference>
<gene>
    <name evidence="4" type="ORF">HF521_020350</name>
</gene>
<dbReference type="EMBL" id="JABFDY010000007">
    <property type="protein sequence ID" value="KAF7705064.1"/>
    <property type="molecule type" value="Genomic_DNA"/>
</dbReference>
<proteinExistence type="predicted"/>
<dbReference type="PANTHER" id="PTHR16027:SF4">
    <property type="entry name" value="RAS-INTERACTING PROTEIN 1"/>
    <property type="match status" value="1"/>
</dbReference>
<feature type="domain" description="Dilute" evidence="3">
    <location>
        <begin position="1"/>
        <end position="204"/>
    </location>
</feature>
<dbReference type="PROSITE" id="PS51126">
    <property type="entry name" value="DILUTE"/>
    <property type="match status" value="1"/>
</dbReference>
<protein>
    <recommendedName>
        <fullName evidence="6">PDZ domain-containing protein</fullName>
    </recommendedName>
</protein>
<dbReference type="Proteomes" id="UP000606274">
    <property type="component" value="Unassembled WGS sequence"/>
</dbReference>
<evidence type="ECO:0008006" key="6">
    <source>
        <dbReference type="Google" id="ProtNLM"/>
    </source>
</evidence>
<dbReference type="Gene3D" id="2.30.42.10">
    <property type="match status" value="1"/>
</dbReference>
<dbReference type="InterPro" id="IPR001478">
    <property type="entry name" value="PDZ"/>
</dbReference>
<dbReference type="GO" id="GO:0035024">
    <property type="term" value="P:negative regulation of Rho protein signal transduction"/>
    <property type="evidence" value="ECO:0007669"/>
    <property type="project" value="TreeGrafter"/>
</dbReference>
<accession>A0A8T0BDD6</accession>
<dbReference type="InterPro" id="IPR036034">
    <property type="entry name" value="PDZ_sf"/>
</dbReference>
<organism evidence="4 5">
    <name type="scientific">Silurus meridionalis</name>
    <name type="common">Southern catfish</name>
    <name type="synonym">Silurus soldatovi meridionalis</name>
    <dbReference type="NCBI Taxonomy" id="175797"/>
    <lineage>
        <taxon>Eukaryota</taxon>
        <taxon>Metazoa</taxon>
        <taxon>Chordata</taxon>
        <taxon>Craniata</taxon>
        <taxon>Vertebrata</taxon>
        <taxon>Euteleostomi</taxon>
        <taxon>Actinopterygii</taxon>
        <taxon>Neopterygii</taxon>
        <taxon>Teleostei</taxon>
        <taxon>Ostariophysi</taxon>
        <taxon>Siluriformes</taxon>
        <taxon>Siluridae</taxon>
        <taxon>Silurus</taxon>
    </lineage>
</organism>
<name>A0A8T0BDD6_SILME</name>
<dbReference type="AlphaFoldDB" id="A0A8T0BDD6"/>
<dbReference type="GO" id="GO:0001525">
    <property type="term" value="P:angiogenesis"/>
    <property type="evidence" value="ECO:0007669"/>
    <property type="project" value="TreeGrafter"/>
</dbReference>
<dbReference type="InterPro" id="IPR002710">
    <property type="entry name" value="Dilute_dom"/>
</dbReference>
<evidence type="ECO:0000259" key="2">
    <source>
        <dbReference type="PROSITE" id="PS50106"/>
    </source>
</evidence>
<dbReference type="PANTHER" id="PTHR16027">
    <property type="entry name" value="DILUTE DOMAIN-CONTAINING PROTEIN YPR089W"/>
    <property type="match status" value="1"/>
</dbReference>
<feature type="domain" description="PDZ" evidence="2">
    <location>
        <begin position="228"/>
        <end position="293"/>
    </location>
</feature>
<dbReference type="GO" id="GO:0005911">
    <property type="term" value="C:cell-cell junction"/>
    <property type="evidence" value="ECO:0007669"/>
    <property type="project" value="TreeGrafter"/>
</dbReference>
<dbReference type="Pfam" id="PF01843">
    <property type="entry name" value="DIL"/>
    <property type="match status" value="1"/>
</dbReference>
<sequence length="293" mass="32697">MLLRSWFFTPLQFEHELLYPVLPSLLDTNPFSGNGQVQISNEVAGVLDIFTKTLNLMKDYRVHPEISRQLFTYLFFFINAFLFNLLMERGSGGSFYHWSCGVQIRADVDVNLLATTREHLLQCEFPEPLEAKCTKTKVLPKAHMEQGHAPLMMPKNCDSSTCSSVSGDEGTCEVLLTPKVKALELQDRELKADETRNQTPTYEDPHRIKQEEGGCGRHNEAGDDEVFMVKLLRGPEGLGLSLVDGVETPMKTNGIYVKSVIPGSPAALSQRLRPGDRLLAINGDGLVGLDYHT</sequence>
<dbReference type="InterPro" id="IPR052072">
    <property type="entry name" value="Vascular_dev_regulator"/>
</dbReference>
<comment type="caution">
    <text evidence="4">The sequence shown here is derived from an EMBL/GenBank/DDBJ whole genome shotgun (WGS) entry which is preliminary data.</text>
</comment>
<dbReference type="Pfam" id="PF00595">
    <property type="entry name" value="PDZ"/>
    <property type="match status" value="1"/>
</dbReference>
<dbReference type="SUPFAM" id="SSF50156">
    <property type="entry name" value="PDZ domain-like"/>
    <property type="match status" value="1"/>
</dbReference>
<feature type="region of interest" description="Disordered" evidence="1">
    <location>
        <begin position="193"/>
        <end position="218"/>
    </location>
</feature>
<dbReference type="GO" id="GO:0051020">
    <property type="term" value="F:GTPase binding"/>
    <property type="evidence" value="ECO:0007669"/>
    <property type="project" value="TreeGrafter"/>
</dbReference>
<evidence type="ECO:0000259" key="3">
    <source>
        <dbReference type="PROSITE" id="PS51126"/>
    </source>
</evidence>
<evidence type="ECO:0000256" key="1">
    <source>
        <dbReference type="SAM" id="MobiDB-lite"/>
    </source>
</evidence>
<evidence type="ECO:0000313" key="5">
    <source>
        <dbReference type="Proteomes" id="UP000606274"/>
    </source>
</evidence>
<evidence type="ECO:0000313" key="4">
    <source>
        <dbReference type="EMBL" id="KAF7705064.1"/>
    </source>
</evidence>
<keyword evidence="5" id="KW-1185">Reference proteome</keyword>
<reference evidence="4" key="1">
    <citation type="submission" date="2020-08" db="EMBL/GenBank/DDBJ databases">
        <title>Chromosome-level assembly of Southern catfish (Silurus meridionalis) provides insights into visual adaptation to the nocturnal and benthic lifestyles.</title>
        <authorList>
            <person name="Zhang Y."/>
            <person name="Wang D."/>
            <person name="Peng Z."/>
        </authorList>
    </citation>
    <scope>NUCLEOTIDE SEQUENCE</scope>
    <source>
        <strain evidence="4">SWU-2019-XX</strain>
        <tissue evidence="4">Muscle</tissue>
    </source>
</reference>
<feature type="compositionally biased region" description="Basic and acidic residues" evidence="1">
    <location>
        <begin position="203"/>
        <end position="218"/>
    </location>
</feature>